<evidence type="ECO:0000313" key="2">
    <source>
        <dbReference type="Proteomes" id="UP000254571"/>
    </source>
</evidence>
<comment type="caution">
    <text evidence="1">The sequence shown here is derived from an EMBL/GenBank/DDBJ whole genome shotgun (WGS) entry which is preliminary data.</text>
</comment>
<dbReference type="Proteomes" id="UP000254571">
    <property type="component" value="Unassembled WGS sequence"/>
</dbReference>
<dbReference type="AlphaFoldDB" id="A0A7H4NVW5"/>
<evidence type="ECO:0000313" key="1">
    <source>
        <dbReference type="EMBL" id="STW04330.1"/>
    </source>
</evidence>
<dbReference type="EMBL" id="UGMX01000002">
    <property type="protein sequence ID" value="STW04330.1"/>
    <property type="molecule type" value="Genomic_DNA"/>
</dbReference>
<organism evidence="1 2">
    <name type="scientific">Klebsiella grimontii</name>
    <dbReference type="NCBI Taxonomy" id="2058152"/>
    <lineage>
        <taxon>Bacteria</taxon>
        <taxon>Pseudomonadati</taxon>
        <taxon>Pseudomonadota</taxon>
        <taxon>Gammaproteobacteria</taxon>
        <taxon>Enterobacterales</taxon>
        <taxon>Enterobacteriaceae</taxon>
        <taxon>Klebsiella/Raoultella group</taxon>
        <taxon>Klebsiella</taxon>
    </lineage>
</organism>
<reference evidence="1 2" key="1">
    <citation type="submission" date="2018-06" db="EMBL/GenBank/DDBJ databases">
        <authorList>
            <consortium name="Pathogen Informatics"/>
            <person name="Doyle S."/>
        </authorList>
    </citation>
    <scope>NUCLEOTIDE SEQUENCE [LARGE SCALE GENOMIC DNA]</scope>
    <source>
        <strain evidence="1 2">NCTC9149</strain>
    </source>
</reference>
<protein>
    <submittedName>
        <fullName evidence="1">LptA</fullName>
    </submittedName>
</protein>
<sequence length="56" mass="6352">MRIWNRIDSNIQGDKITYLVKEQKMQAFSNKGGRVTTVLVPSQLQDKGSDQSKKGK</sequence>
<proteinExistence type="predicted"/>
<name>A0A7H4NVW5_9ENTR</name>
<accession>A0A7H4NVW5</accession>
<dbReference type="Gene3D" id="2.60.450.10">
    <property type="entry name" value="Lipopolysaccharide (LPS) transport protein A like domain"/>
    <property type="match status" value="1"/>
</dbReference>
<gene>
    <name evidence="1" type="primary">lptA_1</name>
    <name evidence="1" type="ORF">NCTC9149_00671</name>
</gene>